<protein>
    <submittedName>
        <fullName evidence="6">DUF2207 domain-containing protein</fullName>
    </submittedName>
</protein>
<feature type="transmembrane region" description="Helical" evidence="3">
    <location>
        <begin position="441"/>
        <end position="460"/>
    </location>
</feature>
<feature type="transmembrane region" description="Helical" evidence="3">
    <location>
        <begin position="466"/>
        <end position="485"/>
    </location>
</feature>
<evidence type="ECO:0000259" key="4">
    <source>
        <dbReference type="Pfam" id="PF09972"/>
    </source>
</evidence>
<keyword evidence="1" id="KW-0175">Coiled coil</keyword>
<gene>
    <name evidence="6" type="ORF">GH723_06465</name>
</gene>
<proteinExistence type="predicted"/>
<keyword evidence="3" id="KW-0472">Membrane</keyword>
<keyword evidence="7" id="KW-1185">Reference proteome</keyword>
<dbReference type="InterPro" id="IPR018702">
    <property type="entry name" value="DUF2207"/>
</dbReference>
<name>A0A5Q2RJP8_9ACTN</name>
<feature type="domain" description="Predicted membrane protein YciQ-like C-terminal" evidence="5">
    <location>
        <begin position="310"/>
        <end position="541"/>
    </location>
</feature>
<dbReference type="InterPro" id="IPR048389">
    <property type="entry name" value="YciQ-like_C"/>
</dbReference>
<feature type="coiled-coil region" evidence="1">
    <location>
        <begin position="245"/>
        <end position="278"/>
    </location>
</feature>
<dbReference type="KEGG" id="atq:GH723_06465"/>
<reference evidence="6 7" key="1">
    <citation type="submission" date="2019-11" db="EMBL/GenBank/DDBJ databases">
        <authorList>
            <person name="He Y."/>
        </authorList>
    </citation>
    <scope>NUCLEOTIDE SEQUENCE [LARGE SCALE GENOMIC DNA]</scope>
    <source>
        <strain evidence="6 7">SCSIO 58843</strain>
    </source>
</reference>
<evidence type="ECO:0000256" key="2">
    <source>
        <dbReference type="SAM" id="MobiDB-lite"/>
    </source>
</evidence>
<feature type="domain" description="DUF2207" evidence="4">
    <location>
        <begin position="54"/>
        <end position="225"/>
    </location>
</feature>
<feature type="region of interest" description="Disordered" evidence="2">
    <location>
        <begin position="593"/>
        <end position="623"/>
    </location>
</feature>
<feature type="compositionally biased region" description="Gly residues" evidence="2">
    <location>
        <begin position="601"/>
        <end position="623"/>
    </location>
</feature>
<keyword evidence="3" id="KW-1133">Transmembrane helix</keyword>
<feature type="transmembrane region" description="Helical" evidence="3">
    <location>
        <begin position="272"/>
        <end position="295"/>
    </location>
</feature>
<feature type="transmembrane region" description="Helical" evidence="3">
    <location>
        <begin position="26"/>
        <end position="43"/>
    </location>
</feature>
<dbReference type="Pfam" id="PF20990">
    <property type="entry name" value="DUF2207_C"/>
    <property type="match status" value="1"/>
</dbReference>
<sequence>MAGRDAPAPGPLHPAAVTAATRGRRLPALLLALLVLVGVVGVGDPAAAQERSASIDAIDVEATLHPDGRLEVVERVTYTFRGADSQPFTVGTRSFQPSERSGRITSIAAYDEDGQRLDTLVQTPELFEWDIAPARSGTRTYELRYEVVDGVEVGSDVVDLYRQWIGTDGPSVGSWTARVTVPEGAGRLRGWAHGPLDGVIEVEDPIATARVDGVPAGQFVETRLAVPVERFDVPPGDAELLPAILDEEGRLADEANARRDEQRRREELREDVARALDVLVVPLVALGGWGFWMIWRRWGKDPKRPEDLGDYWREVPDDPPAVAAALLSWGTIGADAYSATLLDLARRGHLRIEEYTVERLLRRDEVQHRFVRTPPPQDQLRPFERRLLDWLFEDGPVTTQEELVDRNKSDQKAAHRTWTSFQREVKEDLDARRYVARGKTAAFLLHGLIVVLLVALAVGALLVEAWVAAGVAGVAALVLLPLGILHRSRTPAGARRYHEWKGLQRYMEDFSRLDEAPAGHLVLWEQYLVAAVALGVAEELLEGLEVWFPEVLQEGPGAMAPWYVGVAGRSGAHGRLGSIGDFGSSVGGAAISSATPQSSGSGAGGGFSAGGGGGGGGGSFGAR</sequence>
<organism evidence="6 7">
    <name type="scientific">Actinomarinicola tropica</name>
    <dbReference type="NCBI Taxonomy" id="2789776"/>
    <lineage>
        <taxon>Bacteria</taxon>
        <taxon>Bacillati</taxon>
        <taxon>Actinomycetota</taxon>
        <taxon>Acidimicrobiia</taxon>
        <taxon>Acidimicrobiales</taxon>
        <taxon>Iamiaceae</taxon>
        <taxon>Actinomarinicola</taxon>
    </lineage>
</organism>
<dbReference type="Pfam" id="PF09972">
    <property type="entry name" value="DUF2207"/>
    <property type="match status" value="1"/>
</dbReference>
<accession>A0A5Q2RJP8</accession>
<keyword evidence="3" id="KW-0812">Transmembrane</keyword>
<dbReference type="Proteomes" id="UP000334019">
    <property type="component" value="Chromosome"/>
</dbReference>
<evidence type="ECO:0000313" key="6">
    <source>
        <dbReference type="EMBL" id="QGG94781.1"/>
    </source>
</evidence>
<dbReference type="EMBL" id="CP045851">
    <property type="protein sequence ID" value="QGG94781.1"/>
    <property type="molecule type" value="Genomic_DNA"/>
</dbReference>
<evidence type="ECO:0000256" key="1">
    <source>
        <dbReference type="SAM" id="Coils"/>
    </source>
</evidence>
<evidence type="ECO:0000259" key="5">
    <source>
        <dbReference type="Pfam" id="PF20990"/>
    </source>
</evidence>
<evidence type="ECO:0000313" key="7">
    <source>
        <dbReference type="Proteomes" id="UP000334019"/>
    </source>
</evidence>
<dbReference type="AlphaFoldDB" id="A0A5Q2RJP8"/>
<evidence type="ECO:0000256" key="3">
    <source>
        <dbReference type="SAM" id="Phobius"/>
    </source>
</evidence>